<feature type="compositionally biased region" description="Basic residues" evidence="1">
    <location>
        <begin position="1"/>
        <end position="47"/>
    </location>
</feature>
<reference evidence="2" key="1">
    <citation type="journal article" date="2020" name="Nature">
        <title>Giant virus diversity and host interactions through global metagenomics.</title>
        <authorList>
            <person name="Schulz F."/>
            <person name="Roux S."/>
            <person name="Paez-Espino D."/>
            <person name="Jungbluth S."/>
            <person name="Walsh D.A."/>
            <person name="Denef V.J."/>
            <person name="McMahon K.D."/>
            <person name="Konstantinidis K.T."/>
            <person name="Eloe-Fadrosh E.A."/>
            <person name="Kyrpides N.C."/>
            <person name="Woyke T."/>
        </authorList>
    </citation>
    <scope>NUCLEOTIDE SEQUENCE</scope>
    <source>
        <strain evidence="2">GVMAG-S-ERX555967-130</strain>
    </source>
</reference>
<feature type="region of interest" description="Disordered" evidence="1">
    <location>
        <begin position="1"/>
        <end position="51"/>
    </location>
</feature>
<evidence type="ECO:0000256" key="1">
    <source>
        <dbReference type="SAM" id="MobiDB-lite"/>
    </source>
</evidence>
<name>A0A6C0FBQ7_9ZZZZ</name>
<sequence length="334" mass="38922">MATRRRTRARKTRARVRKTPARTRRKRQPVKRRAGTKKHRHRRRSHYPSRPQRAQFFREIYDYGSSKARSAKKTLKRWAHQGTDAFSLEKENYSTRVYTFVKQYQNYKIVSLNVCRKPISSAVDMALNVASAGDWKKGKKSMGYDNFFHLYMTAEIESTVGSYPPKLKIVIEKNEAVNVEELHPGKRESGDHECRPVNMGHENLSLGLLLANTRESLGRNYHTYDSFQNNCQVFVKNVLQSNFSKEQLDNNEGLMDFVDQHVEDMLEKSPSYLQRLARGVTDLRGRVETGLHGRTRDKKDKIDERLKRERGLESSDLESIVPTYKRPDGTHVVY</sequence>
<protein>
    <submittedName>
        <fullName evidence="2">Uncharacterized protein</fullName>
    </submittedName>
</protein>
<proteinExistence type="predicted"/>
<evidence type="ECO:0000313" key="2">
    <source>
        <dbReference type="EMBL" id="QHT36605.1"/>
    </source>
</evidence>
<dbReference type="AlphaFoldDB" id="A0A6C0FBQ7"/>
<dbReference type="EMBL" id="MN738786">
    <property type="protein sequence ID" value="QHT36605.1"/>
    <property type="molecule type" value="Genomic_DNA"/>
</dbReference>
<accession>A0A6C0FBQ7</accession>
<organism evidence="2">
    <name type="scientific">viral metagenome</name>
    <dbReference type="NCBI Taxonomy" id="1070528"/>
    <lineage>
        <taxon>unclassified sequences</taxon>
        <taxon>metagenomes</taxon>
        <taxon>organismal metagenomes</taxon>
    </lineage>
</organism>